<evidence type="ECO:0000313" key="2">
    <source>
        <dbReference type="Proteomes" id="UP000827092"/>
    </source>
</evidence>
<dbReference type="AlphaFoldDB" id="A0AAV6W356"/>
<evidence type="ECO:0000313" key="1">
    <source>
        <dbReference type="EMBL" id="KAG8201744.1"/>
    </source>
</evidence>
<dbReference type="EMBL" id="JAFNEN010000003">
    <property type="protein sequence ID" value="KAG8201744.1"/>
    <property type="molecule type" value="Genomic_DNA"/>
</dbReference>
<keyword evidence="2" id="KW-1185">Reference proteome</keyword>
<gene>
    <name evidence="1" type="ORF">JTE90_012804</name>
</gene>
<name>A0AAV6W356_9ARAC</name>
<accession>A0AAV6W356</accession>
<comment type="caution">
    <text evidence="1">The sequence shown here is derived from an EMBL/GenBank/DDBJ whole genome shotgun (WGS) entry which is preliminary data.</text>
</comment>
<proteinExistence type="predicted"/>
<dbReference type="Proteomes" id="UP000827092">
    <property type="component" value="Unassembled WGS sequence"/>
</dbReference>
<reference evidence="1 2" key="1">
    <citation type="journal article" date="2022" name="Nat. Ecol. Evol.">
        <title>A masculinizing supergene underlies an exaggerated male reproductive morph in a spider.</title>
        <authorList>
            <person name="Hendrickx F."/>
            <person name="De Corte Z."/>
            <person name="Sonet G."/>
            <person name="Van Belleghem S.M."/>
            <person name="Kostlbacher S."/>
            <person name="Vangestel C."/>
        </authorList>
    </citation>
    <scope>NUCLEOTIDE SEQUENCE [LARGE SCALE GENOMIC DNA]</scope>
    <source>
        <strain evidence="1">W744_W776</strain>
    </source>
</reference>
<protein>
    <submittedName>
        <fullName evidence="1">Uncharacterized protein</fullName>
    </submittedName>
</protein>
<sequence length="91" mass="10307">MNHAILLSGNRELNFFLESISPFTSARQKEAQNDFLSNFCGRQGRVKMTDDTEVCFDFISTVPATERCVSVTRLQMTLKKDGQIQSAMKLI</sequence>
<organism evidence="1 2">
    <name type="scientific">Oedothorax gibbosus</name>
    <dbReference type="NCBI Taxonomy" id="931172"/>
    <lineage>
        <taxon>Eukaryota</taxon>
        <taxon>Metazoa</taxon>
        <taxon>Ecdysozoa</taxon>
        <taxon>Arthropoda</taxon>
        <taxon>Chelicerata</taxon>
        <taxon>Arachnida</taxon>
        <taxon>Araneae</taxon>
        <taxon>Araneomorphae</taxon>
        <taxon>Entelegynae</taxon>
        <taxon>Araneoidea</taxon>
        <taxon>Linyphiidae</taxon>
        <taxon>Erigoninae</taxon>
        <taxon>Oedothorax</taxon>
    </lineage>
</organism>